<feature type="transmembrane region" description="Helical" evidence="12">
    <location>
        <begin position="102"/>
        <end position="125"/>
    </location>
</feature>
<evidence type="ECO:0000256" key="12">
    <source>
        <dbReference type="SAM" id="Phobius"/>
    </source>
</evidence>
<dbReference type="GO" id="GO:0120029">
    <property type="term" value="P:proton export across plasma membrane"/>
    <property type="evidence" value="ECO:0007669"/>
    <property type="project" value="InterPro"/>
</dbReference>
<feature type="compositionally biased region" description="Basic and acidic residues" evidence="11">
    <location>
        <begin position="652"/>
        <end position="677"/>
    </location>
</feature>
<feature type="transmembrane region" description="Helical" evidence="12">
    <location>
        <begin position="174"/>
        <end position="192"/>
    </location>
</feature>
<feature type="compositionally biased region" description="Acidic residues" evidence="11">
    <location>
        <begin position="744"/>
        <end position="756"/>
    </location>
</feature>
<evidence type="ECO:0000313" key="14">
    <source>
        <dbReference type="EMBL" id="EPX72698.1"/>
    </source>
</evidence>
<keyword evidence="8" id="KW-0406">Ion transport</keyword>
<evidence type="ECO:0000256" key="2">
    <source>
        <dbReference type="ARBA" id="ARBA00005248"/>
    </source>
</evidence>
<keyword evidence="15" id="KW-1185">Reference proteome</keyword>
<dbReference type="InterPro" id="IPR006153">
    <property type="entry name" value="Cation/H_exchanger_TM"/>
</dbReference>
<feature type="region of interest" description="Disordered" evidence="11">
    <location>
        <begin position="466"/>
        <end position="795"/>
    </location>
</feature>
<feature type="transmembrane region" description="Helical" evidence="12">
    <location>
        <begin position="360"/>
        <end position="383"/>
    </location>
</feature>
<dbReference type="OMA" id="INWREAL"/>
<feature type="domain" description="Cation/H+ exchanger transmembrane" evidence="13">
    <location>
        <begin position="25"/>
        <end position="433"/>
    </location>
</feature>
<feature type="compositionally biased region" description="Polar residues" evidence="11">
    <location>
        <begin position="573"/>
        <end position="584"/>
    </location>
</feature>
<evidence type="ECO:0000256" key="10">
    <source>
        <dbReference type="ARBA" id="ARBA00023201"/>
    </source>
</evidence>
<feature type="transmembrane region" description="Helical" evidence="12">
    <location>
        <begin position="12"/>
        <end position="32"/>
    </location>
</feature>
<feature type="transmembrane region" description="Helical" evidence="12">
    <location>
        <begin position="326"/>
        <end position="348"/>
    </location>
</feature>
<dbReference type="Gene3D" id="1.20.1530.20">
    <property type="match status" value="1"/>
</dbReference>
<keyword evidence="3" id="KW-0813">Transport</keyword>
<evidence type="ECO:0000256" key="9">
    <source>
        <dbReference type="ARBA" id="ARBA00023136"/>
    </source>
</evidence>
<feature type="transmembrane region" description="Helical" evidence="12">
    <location>
        <begin position="403"/>
        <end position="434"/>
    </location>
</feature>
<feature type="transmembrane region" description="Helical" evidence="12">
    <location>
        <begin position="245"/>
        <end position="262"/>
    </location>
</feature>
<sequence>MAWSQLEISKPHLAYAILGGFTSLFMLCSLIIKEKFYMGEATIATICGLIFGPHAAKIFVPTSWGNSDYITLELARILLIVQVFAAGVELPRAYMLRHWRSMVIMLLPVMVFGWLVCCGFMFALIPRLSFLEALTIAACITATDPVLASSIVGRGKFARRVPGHLRNMLLAESGCNDGMAIPFLYLGLYLIIDKPARHAGRDWVLLIILYECVFGCFLGAVIGVVARKAIKFSERRGLMDRESFLVFYFVLAVFCSGIGTIIGVDDLLVSFCAGAAFSWDKWFSKKTEESHVSNVIDLLLNLSFFVYIGAIMPWEQFHMPELDLSVWRLVVLAICVLIARRIPAVLAFKKLIPDIINWREALFAGHFGPIGVGAIYTCLLARAELEHDETIPTSELPTESDPNYYIITVMWPVVCFLVLSSIIVHGSSIAFFMLGKRINTIALTLTKTRDSHFAFNLPRVHQGQSLPLKRGTSVRSGAAPSVVSSIRRRHPVNIQEDEESVDASSSISAPRPAHVRPQHVESHPEDRDEQNEEPVPAIKDYDGERRISNEEDREEEVNPGNESYMMGDDLVQEDSQGNIISRSRSGADHAERSPDEEKESAQEEEASNDSKPQSKFRRFFKNIHEAFERNYHAPDSDERDLGQEEASIENNVPRREMSRSDAYSRENSVERQRREEVLGNMGDSEDEVEERPGIDPTGILGERTHSPSDIEPDHPTERLSPYPLSARSPIEQSPDRSELTINNEENDDEEVDEDDSQQNKPNIRFLDLPTPHPNGRRKSYSSYRRGSIGSGYQRG</sequence>
<evidence type="ECO:0000256" key="3">
    <source>
        <dbReference type="ARBA" id="ARBA00022448"/>
    </source>
</evidence>
<proteinExistence type="inferred from homology"/>
<feature type="transmembrane region" description="Helical" evidence="12">
    <location>
        <begin position="295"/>
        <end position="314"/>
    </location>
</feature>
<gene>
    <name evidence="14" type="ORF">SOCG_00460</name>
</gene>
<feature type="compositionally biased region" description="Basic and acidic residues" evidence="11">
    <location>
        <begin position="702"/>
        <end position="717"/>
    </location>
</feature>
<evidence type="ECO:0000256" key="4">
    <source>
        <dbReference type="ARBA" id="ARBA00022449"/>
    </source>
</evidence>
<feature type="compositionally biased region" description="Basic and acidic residues" evidence="11">
    <location>
        <begin position="539"/>
        <end position="550"/>
    </location>
</feature>
<name>S9PZ27_SCHOY</name>
<feature type="transmembrane region" description="Helical" evidence="12">
    <location>
        <begin position="131"/>
        <end position="153"/>
    </location>
</feature>
<keyword evidence="4" id="KW-0050">Antiport</keyword>
<dbReference type="eggNOG" id="KOG4505">
    <property type="taxonomic scope" value="Eukaryota"/>
</dbReference>
<dbReference type="Pfam" id="PF00999">
    <property type="entry name" value="Na_H_Exchanger"/>
    <property type="match status" value="1"/>
</dbReference>
<organism evidence="14 15">
    <name type="scientific">Schizosaccharomyces octosporus (strain yFS286)</name>
    <name type="common">Fission yeast</name>
    <name type="synonym">Octosporomyces octosporus</name>
    <dbReference type="NCBI Taxonomy" id="483514"/>
    <lineage>
        <taxon>Eukaryota</taxon>
        <taxon>Fungi</taxon>
        <taxon>Dikarya</taxon>
        <taxon>Ascomycota</taxon>
        <taxon>Taphrinomycotina</taxon>
        <taxon>Schizosaccharomycetes</taxon>
        <taxon>Schizosaccharomycetales</taxon>
        <taxon>Schizosaccharomycetaceae</taxon>
        <taxon>Schizosaccharomyces</taxon>
    </lineage>
</organism>
<feature type="compositionally biased region" description="Basic and acidic residues" evidence="11">
    <location>
        <begin position="585"/>
        <end position="601"/>
    </location>
</feature>
<keyword evidence="7" id="KW-0915">Sodium</keyword>
<keyword evidence="5 12" id="KW-0812">Transmembrane</keyword>
<evidence type="ECO:0000256" key="6">
    <source>
        <dbReference type="ARBA" id="ARBA00022989"/>
    </source>
</evidence>
<dbReference type="AlphaFoldDB" id="S9PZ27"/>
<dbReference type="RefSeq" id="XP_013018334.1">
    <property type="nucleotide sequence ID" value="XM_013162880.1"/>
</dbReference>
<dbReference type="GO" id="GO:0015385">
    <property type="term" value="F:sodium:proton antiporter activity"/>
    <property type="evidence" value="ECO:0007669"/>
    <property type="project" value="InterPro"/>
</dbReference>
<dbReference type="GO" id="GO:0042391">
    <property type="term" value="P:regulation of membrane potential"/>
    <property type="evidence" value="ECO:0007669"/>
    <property type="project" value="InterPro"/>
</dbReference>
<dbReference type="FunFam" id="1.20.1530.20:FF:000015">
    <property type="entry name" value="Na(+)/H(+) antiporter 2"/>
    <property type="match status" value="1"/>
</dbReference>
<protein>
    <submittedName>
        <fullName evidence="14">Plasma membrane alkali metal cation/H antiporter Sod22</fullName>
    </submittedName>
</protein>
<feature type="compositionally biased region" description="Basic and acidic residues" evidence="11">
    <location>
        <begin position="622"/>
        <end position="642"/>
    </location>
</feature>
<evidence type="ECO:0000256" key="1">
    <source>
        <dbReference type="ARBA" id="ARBA00004141"/>
    </source>
</evidence>
<dbReference type="Proteomes" id="UP000016088">
    <property type="component" value="Unassembled WGS sequence"/>
</dbReference>
<dbReference type="VEuPathDB" id="FungiDB:SOCG_00460"/>
<dbReference type="OrthoDB" id="5327978at2759"/>
<dbReference type="HOGENOM" id="CLU_008635_0_1_1"/>
<dbReference type="GO" id="GO:0005886">
    <property type="term" value="C:plasma membrane"/>
    <property type="evidence" value="ECO:0007669"/>
    <property type="project" value="InterPro"/>
</dbReference>
<feature type="transmembrane region" description="Helical" evidence="12">
    <location>
        <begin position="44"/>
        <end position="64"/>
    </location>
</feature>
<dbReference type="GO" id="GO:0030007">
    <property type="term" value="P:intracellular potassium ion homeostasis"/>
    <property type="evidence" value="ECO:0007669"/>
    <property type="project" value="TreeGrafter"/>
</dbReference>
<evidence type="ECO:0000259" key="13">
    <source>
        <dbReference type="Pfam" id="PF00999"/>
    </source>
</evidence>
<dbReference type="EMBL" id="KE503207">
    <property type="protein sequence ID" value="EPX72698.1"/>
    <property type="molecule type" value="Genomic_DNA"/>
</dbReference>
<dbReference type="PANTHER" id="PTHR31382">
    <property type="entry name" value="NA(+)/H(+) ANTIPORTER"/>
    <property type="match status" value="1"/>
</dbReference>
<dbReference type="InterPro" id="IPR038770">
    <property type="entry name" value="Na+/solute_symporter_sf"/>
</dbReference>
<dbReference type="GO" id="GO:0036376">
    <property type="term" value="P:sodium ion export across plasma membrane"/>
    <property type="evidence" value="ECO:0007669"/>
    <property type="project" value="InterPro"/>
</dbReference>
<dbReference type="InterPro" id="IPR004712">
    <property type="entry name" value="Na+/H+_antiporter_fungi"/>
</dbReference>
<evidence type="ECO:0000256" key="5">
    <source>
        <dbReference type="ARBA" id="ARBA00022692"/>
    </source>
</evidence>
<feature type="transmembrane region" description="Helical" evidence="12">
    <location>
        <begin position="204"/>
        <end position="225"/>
    </location>
</feature>
<reference evidence="14 15" key="1">
    <citation type="journal article" date="2011" name="Science">
        <title>Comparative functional genomics of the fission yeasts.</title>
        <authorList>
            <person name="Rhind N."/>
            <person name="Chen Z."/>
            <person name="Yassour M."/>
            <person name="Thompson D.A."/>
            <person name="Haas B.J."/>
            <person name="Habib N."/>
            <person name="Wapinski I."/>
            <person name="Roy S."/>
            <person name="Lin M.F."/>
            <person name="Heiman D.I."/>
            <person name="Young S.K."/>
            <person name="Furuya K."/>
            <person name="Guo Y."/>
            <person name="Pidoux A."/>
            <person name="Chen H.M."/>
            <person name="Robbertse B."/>
            <person name="Goldberg J.M."/>
            <person name="Aoki K."/>
            <person name="Bayne E.H."/>
            <person name="Berlin A.M."/>
            <person name="Desjardins C.A."/>
            <person name="Dobbs E."/>
            <person name="Dukaj L."/>
            <person name="Fan L."/>
            <person name="FitzGerald M.G."/>
            <person name="French C."/>
            <person name="Gujja S."/>
            <person name="Hansen K."/>
            <person name="Keifenheim D."/>
            <person name="Levin J.Z."/>
            <person name="Mosher R.A."/>
            <person name="Mueller C.A."/>
            <person name="Pfiffner J."/>
            <person name="Priest M."/>
            <person name="Russ C."/>
            <person name="Smialowska A."/>
            <person name="Swoboda P."/>
            <person name="Sykes S.M."/>
            <person name="Vaughn M."/>
            <person name="Vengrova S."/>
            <person name="Yoder R."/>
            <person name="Zeng Q."/>
            <person name="Allshire R."/>
            <person name="Baulcombe D."/>
            <person name="Birren B.W."/>
            <person name="Brown W."/>
            <person name="Ekwall K."/>
            <person name="Kellis M."/>
            <person name="Leatherwood J."/>
            <person name="Levin H."/>
            <person name="Margalit H."/>
            <person name="Martienssen R."/>
            <person name="Nieduszynski C.A."/>
            <person name="Spatafora J.W."/>
            <person name="Friedman N."/>
            <person name="Dalgaard J.Z."/>
            <person name="Baumann P."/>
            <person name="Niki H."/>
            <person name="Regev A."/>
            <person name="Nusbaum C."/>
        </authorList>
    </citation>
    <scope>NUCLEOTIDE SEQUENCE [LARGE SCALE GENOMIC DNA]</scope>
    <source>
        <strain evidence="15">yFS286</strain>
    </source>
</reference>
<keyword evidence="6 12" id="KW-1133">Transmembrane helix</keyword>
<comment type="subcellular location">
    <subcellularLocation>
        <location evidence="1">Membrane</location>
        <topology evidence="1">Multi-pass membrane protein</topology>
    </subcellularLocation>
</comment>
<dbReference type="GeneID" id="25029444"/>
<evidence type="ECO:0000256" key="7">
    <source>
        <dbReference type="ARBA" id="ARBA00023053"/>
    </source>
</evidence>
<evidence type="ECO:0000313" key="15">
    <source>
        <dbReference type="Proteomes" id="UP000016088"/>
    </source>
</evidence>
<keyword evidence="10" id="KW-0739">Sodium transport</keyword>
<keyword evidence="9 12" id="KW-0472">Membrane</keyword>
<dbReference type="PANTHER" id="PTHR31382:SF4">
    <property type="entry name" value="NA(+)_H(+) ANTIPORTER"/>
    <property type="match status" value="1"/>
</dbReference>
<evidence type="ECO:0000256" key="8">
    <source>
        <dbReference type="ARBA" id="ARBA00023065"/>
    </source>
</evidence>
<comment type="similarity">
    <text evidence="2">Belongs to the fungal Na(+)/H(+) exchanger family.</text>
</comment>
<feature type="transmembrane region" description="Helical" evidence="12">
    <location>
        <begin position="70"/>
        <end position="90"/>
    </location>
</feature>
<accession>S9PZ27</accession>
<evidence type="ECO:0000256" key="11">
    <source>
        <dbReference type="SAM" id="MobiDB-lite"/>
    </source>
</evidence>